<keyword evidence="5" id="KW-0539">Nucleus</keyword>
<evidence type="ECO:0000256" key="7">
    <source>
        <dbReference type="SAM" id="MobiDB-lite"/>
    </source>
</evidence>
<dbReference type="Pfam" id="PF23878">
    <property type="entry name" value="TPR_ELP1"/>
    <property type="match status" value="1"/>
</dbReference>
<name>A0A8H7Y3E4_PSICU</name>
<evidence type="ECO:0000259" key="12">
    <source>
        <dbReference type="Pfam" id="PF23936"/>
    </source>
</evidence>
<dbReference type="GO" id="GO:0000049">
    <property type="term" value="F:tRNA binding"/>
    <property type="evidence" value="ECO:0007669"/>
    <property type="project" value="TreeGrafter"/>
</dbReference>
<dbReference type="PANTHER" id="PTHR12747:SF0">
    <property type="entry name" value="ELONGATOR COMPLEX PROTEIN 1"/>
    <property type="match status" value="1"/>
</dbReference>
<dbReference type="InterPro" id="IPR006849">
    <property type="entry name" value="Elp1"/>
</dbReference>
<comment type="caution">
    <text evidence="13">The sequence shown here is derived from an EMBL/GenBank/DDBJ whole genome shotgun (WGS) entry which is preliminary data.</text>
</comment>
<dbReference type="PIRSF" id="PIRSF017233">
    <property type="entry name" value="IKAP"/>
    <property type="match status" value="1"/>
</dbReference>
<reference evidence="13" key="1">
    <citation type="submission" date="2021-02" db="EMBL/GenBank/DDBJ databases">
        <title>Psilocybe cubensis genome.</title>
        <authorList>
            <person name="Mckernan K.J."/>
            <person name="Crawford S."/>
            <person name="Trippe A."/>
            <person name="Kane L.T."/>
            <person name="Mclaughlin S."/>
        </authorList>
    </citation>
    <scope>NUCLEOTIDE SEQUENCE [LARGE SCALE GENOMIC DNA]</scope>
    <source>
        <strain evidence="13">MGC-MH-2018</strain>
    </source>
</reference>
<sequence>MRNLSLISSWASYIPSANITATTFDLDENVIYVSSERDALDGEIEVELWKIDQSQGFSKPPSTPEPAAKFRAVAASNVPNASQTVALRFLAETRQICAIMRGGDVVMISIEEPGAPFEVEGTFDSGILAASWNPDESVVAIVTGEHKLLILTSTFDVLSEKPMYVTEFGEDAPINVGWGSKQTQFHGSLGKAAAQAAPKIKVGISPDDDILPRISWRGDGSYFVVSSLSPGEDPHRTLRVYDRQGALQSTSEEVAGLEHTLVWRPSGNLIVGTQRFGFEGGGAGREGRHDVIFFERNGLRHGEFSLDADKIPIRGEGGKDRKWGYRVRDLSWNSDSTILAIWIEGDKGDIVQFWTTGNYHWYLKHEIAAPSTSPNEPGRFSSLHWHPELALHLTLTTTTHMMQRIYSWDTYISQSVAPNDSGAVAVLDASSILLTPFRSQNVPPPMSSYQLSASPDPKYSPDAPPASIPIYVTFSPQNDAMAILWEHGYIELWDLKMRLIPGPGKIMDPSKIYAGSVSDKIHIHWRQLSVKFDGSYTFVTLGTDPTNHRDVISRVTIDNGTASVQTIFDLPFRNCRLVNGAVEGVYQSAEGDIFQYSPEEEISTPVAKFSEFCVNAHQIAVSSEGSEQVFYVGLAKSGKLYVSKSDEDVRTIATNATSFTIASGFVIFTSTSHEATFVPTTSLSKLFEQEEGAAAKEIPADWAVRKVERGSRIVVAVPSSMSLVLQMPRGNLETINPRPLVMEVVKQDLEAGNYRKAFFACRKHRIDLNVIVDHNPDRLLEKIPSFVDQIPEVEHLNLFLALIGRGNNTPEFIAKICDSFRAELEKRDLTKYVNSILTAHVVKTPPDHEAGLALLLRLRETDPSVVEEAVKYIIFLVDANQLFDTALGMYDFSLVIMIAQHAQKDPREYLPFLRELRALDTYYQRFRIDDHLKRHEKALKNLSLAGPERFEEALAYVELHRLYNSALLIWKGKDEYPEVLNSYGDWLYERREFRQAATVFIEAKRTEKALYSFEKALDWQELFDLAMLTEMDEEDLIAMGYRVAEELVSKKRHSEAAQILLDYCKDVREAVIALVQGNSFSEARRIISLHSMPELQEDILHPAALDTKAQILEDIGEMREQIRKQLARLRELRIKKIEEPDAFYGTEDNAALHNIDVMTDVSMPATAFTRYTAAPSATSRSSRRTSRSKRKMERKVGSGRKGTVDEEEYLLRSVGKLVERFLTTQGEARSLLPHLLRFTDDHREEGIELQRKVGEFEVELKTAIDEIWTPPPPTDEEEAIPDGWAARMAEREKNKATNLLDKIPKPDVSRSKDWRVNLLDLQ</sequence>
<dbReference type="InterPro" id="IPR011044">
    <property type="entry name" value="Quino_amine_DH_bsu"/>
</dbReference>
<gene>
    <name evidence="13" type="ORF">JR316_002540</name>
</gene>
<evidence type="ECO:0000259" key="8">
    <source>
        <dbReference type="Pfam" id="PF04762"/>
    </source>
</evidence>
<dbReference type="EMBL" id="JAFIQS010000002">
    <property type="protein sequence ID" value="KAG5173035.1"/>
    <property type="molecule type" value="Genomic_DNA"/>
</dbReference>
<feature type="domain" description="ELP1 first N-terminal beta-propeller" evidence="8">
    <location>
        <begin position="1"/>
        <end position="388"/>
    </location>
</feature>
<dbReference type="GO" id="GO:0002926">
    <property type="term" value="P:tRNA wobble base 5-methoxycarbonylmethyl-2-thiouridinylation"/>
    <property type="evidence" value="ECO:0007669"/>
    <property type="project" value="TreeGrafter"/>
</dbReference>
<keyword evidence="4" id="KW-0819">tRNA processing</keyword>
<feature type="domain" description="ELP1 alpha-solenoid" evidence="11">
    <location>
        <begin position="813"/>
        <end position="916"/>
    </location>
</feature>
<dbReference type="GO" id="GO:0005829">
    <property type="term" value="C:cytosol"/>
    <property type="evidence" value="ECO:0007669"/>
    <property type="project" value="TreeGrafter"/>
</dbReference>
<feature type="domain" description="ELP1 N-terminal second beta-propeller" evidence="9">
    <location>
        <begin position="426"/>
        <end position="714"/>
    </location>
</feature>
<dbReference type="Pfam" id="PF23925">
    <property type="entry name" value="A-sol_ELP1"/>
    <property type="match status" value="2"/>
</dbReference>
<accession>A0A8H7Y3E4</accession>
<feature type="coiled-coil region" evidence="6">
    <location>
        <begin position="1112"/>
        <end position="1139"/>
    </location>
</feature>
<evidence type="ECO:0000259" key="10">
    <source>
        <dbReference type="Pfam" id="PF23878"/>
    </source>
</evidence>
<evidence type="ECO:0000256" key="3">
    <source>
        <dbReference type="ARBA" id="ARBA00022490"/>
    </source>
</evidence>
<proteinExistence type="inferred from homology"/>
<dbReference type="SUPFAM" id="SSF69322">
    <property type="entry name" value="Tricorn protease domain 2"/>
    <property type="match status" value="1"/>
</dbReference>
<dbReference type="InterPro" id="IPR056166">
    <property type="entry name" value="TPR_ELP1"/>
</dbReference>
<dbReference type="Gene3D" id="1.25.40.470">
    <property type="match status" value="1"/>
</dbReference>
<evidence type="ECO:0000259" key="9">
    <source>
        <dbReference type="Pfam" id="PF23797"/>
    </source>
</evidence>
<organism evidence="13">
    <name type="scientific">Psilocybe cubensis</name>
    <name type="common">Psychedelic mushroom</name>
    <name type="synonym">Stropharia cubensis</name>
    <dbReference type="NCBI Taxonomy" id="181762"/>
    <lineage>
        <taxon>Eukaryota</taxon>
        <taxon>Fungi</taxon>
        <taxon>Dikarya</taxon>
        <taxon>Basidiomycota</taxon>
        <taxon>Agaricomycotina</taxon>
        <taxon>Agaricomycetes</taxon>
        <taxon>Agaricomycetidae</taxon>
        <taxon>Agaricales</taxon>
        <taxon>Agaricineae</taxon>
        <taxon>Strophariaceae</taxon>
        <taxon>Psilocybe</taxon>
    </lineage>
</organism>
<keyword evidence="6" id="KW-0175">Coiled coil</keyword>
<evidence type="ECO:0000313" key="13">
    <source>
        <dbReference type="EMBL" id="KAG5173035.1"/>
    </source>
</evidence>
<evidence type="ECO:0000256" key="2">
    <source>
        <dbReference type="ARBA" id="ARBA00006086"/>
    </source>
</evidence>
<evidence type="ECO:0000256" key="1">
    <source>
        <dbReference type="ARBA" id="ARBA00005043"/>
    </source>
</evidence>
<comment type="pathway">
    <text evidence="1">tRNA modification; 5-methoxycarbonylmethyl-2-thiouridine-tRNA biosynthesis.</text>
</comment>
<keyword evidence="3 5" id="KW-0963">Cytoplasm</keyword>
<dbReference type="GO" id="GO:0005634">
    <property type="term" value="C:nucleus"/>
    <property type="evidence" value="ECO:0007669"/>
    <property type="project" value="UniProtKB-SubCell"/>
</dbReference>
<dbReference type="InterPro" id="IPR056164">
    <property type="entry name" value="Beta-prop_ELP1_1st"/>
</dbReference>
<dbReference type="Pfam" id="PF23797">
    <property type="entry name" value="Beta-prop_ELP1_2nd"/>
    <property type="match status" value="1"/>
</dbReference>
<dbReference type="UniPathway" id="UPA00988"/>
<feature type="domain" description="ELP1 alpha-solenoid" evidence="11">
    <location>
        <begin position="738"/>
        <end position="801"/>
    </location>
</feature>
<evidence type="ECO:0000256" key="6">
    <source>
        <dbReference type="SAM" id="Coils"/>
    </source>
</evidence>
<evidence type="ECO:0000256" key="5">
    <source>
        <dbReference type="PIRNR" id="PIRNR017233"/>
    </source>
</evidence>
<protein>
    <recommendedName>
        <fullName evidence="5">Elongator complex protein 1</fullName>
    </recommendedName>
</protein>
<feature type="domain" description="ELP1 three-helical bundle" evidence="12">
    <location>
        <begin position="1097"/>
        <end position="1267"/>
    </location>
</feature>
<feature type="region of interest" description="Disordered" evidence="7">
    <location>
        <begin position="1172"/>
        <end position="1202"/>
    </location>
</feature>
<dbReference type="InterPro" id="IPR056167">
    <property type="entry name" value="A-sol_ELP1"/>
</dbReference>
<dbReference type="GO" id="GO:0033588">
    <property type="term" value="C:elongator holoenzyme complex"/>
    <property type="evidence" value="ECO:0007669"/>
    <property type="project" value="InterPro"/>
</dbReference>
<dbReference type="PANTHER" id="PTHR12747">
    <property type="entry name" value="ELONGATOR COMPLEX PROTEIN 1"/>
    <property type="match status" value="1"/>
</dbReference>
<dbReference type="InterPro" id="IPR056165">
    <property type="entry name" value="Beta-prop_ELP1_2nd"/>
</dbReference>
<evidence type="ECO:0000256" key="4">
    <source>
        <dbReference type="ARBA" id="ARBA00022694"/>
    </source>
</evidence>
<comment type="similarity">
    <text evidence="2 5">Belongs to the ELP1/IKA1 family.</text>
</comment>
<dbReference type="Pfam" id="PF04762">
    <property type="entry name" value="Beta-prop_ELP1_1st"/>
    <property type="match status" value="1"/>
</dbReference>
<dbReference type="SUPFAM" id="SSF50969">
    <property type="entry name" value="YVTN repeat-like/Quinoprotein amine dehydrogenase"/>
    <property type="match status" value="1"/>
</dbReference>
<evidence type="ECO:0000259" key="11">
    <source>
        <dbReference type="Pfam" id="PF23925"/>
    </source>
</evidence>
<comment type="function">
    <text evidence="5">Component of the elongator complex which is required for multiple tRNA modifications, including mcm5U (5-methoxycarbonylmethyl uridine), mcm5s2U (5-methoxycarbonylmethyl-2-thiouridine), and ncm5U (5-carbamoylmethyl uridine). The elongator complex catalyzes formation of carboxymethyluridine in the wobble base at position 34 in tRNAs.</text>
</comment>
<feature type="domain" description="ELP1 TPR" evidence="10">
    <location>
        <begin position="923"/>
        <end position="1085"/>
    </location>
</feature>
<dbReference type="InterPro" id="IPR056169">
    <property type="entry name" value="HB_ELP1"/>
</dbReference>
<comment type="subcellular location">
    <subcellularLocation>
        <location evidence="5">Cytoplasm</location>
    </subcellularLocation>
    <subcellularLocation>
        <location evidence="5">Nucleus</location>
    </subcellularLocation>
</comment>
<dbReference type="Pfam" id="PF23936">
    <property type="entry name" value="HB_ELP1"/>
    <property type="match status" value="1"/>
</dbReference>
<feature type="compositionally biased region" description="Basic residues" evidence="7">
    <location>
        <begin position="1181"/>
        <end position="1193"/>
    </location>
</feature>